<keyword evidence="1" id="KW-0433">Leucine-rich repeat</keyword>
<evidence type="ECO:0000256" key="4">
    <source>
        <dbReference type="SAM" id="Phobius"/>
    </source>
</evidence>
<keyword evidence="4" id="KW-0812">Transmembrane</keyword>
<accession>A0A6P8JFF5</accession>
<evidence type="ECO:0000313" key="6">
    <source>
        <dbReference type="Proteomes" id="UP000515162"/>
    </source>
</evidence>
<evidence type="ECO:0000256" key="1">
    <source>
        <dbReference type="ARBA" id="ARBA00022614"/>
    </source>
</evidence>
<evidence type="ECO:0000313" key="8">
    <source>
        <dbReference type="RefSeq" id="XP_033154922.1"/>
    </source>
</evidence>
<dbReference type="GO" id="GO:0005615">
    <property type="term" value="C:extracellular space"/>
    <property type="evidence" value="ECO:0007669"/>
    <property type="project" value="TreeGrafter"/>
</dbReference>
<name>A0A6P8JFF5_DROMA</name>
<dbReference type="SMART" id="SM00369">
    <property type="entry name" value="LRR_TYP"/>
    <property type="match status" value="4"/>
</dbReference>
<proteinExistence type="predicted"/>
<keyword evidence="4" id="KW-1133">Transmembrane helix</keyword>
<feature type="compositionally biased region" description="Basic and acidic residues" evidence="3">
    <location>
        <begin position="330"/>
        <end position="343"/>
    </location>
</feature>
<evidence type="ECO:0000256" key="2">
    <source>
        <dbReference type="ARBA" id="ARBA00022737"/>
    </source>
</evidence>
<keyword evidence="4" id="KW-0472">Membrane</keyword>
<dbReference type="CTD" id="37418"/>
<dbReference type="Proteomes" id="UP000515162">
    <property type="component" value="Chromosome 2R"/>
</dbReference>
<dbReference type="InterPro" id="IPR050333">
    <property type="entry name" value="SLRP"/>
</dbReference>
<dbReference type="InterPro" id="IPR003591">
    <property type="entry name" value="Leu-rich_rpt_typical-subtyp"/>
</dbReference>
<feature type="transmembrane region" description="Helical" evidence="4">
    <location>
        <begin position="275"/>
        <end position="300"/>
    </location>
</feature>
<evidence type="ECO:0000256" key="3">
    <source>
        <dbReference type="SAM" id="MobiDB-lite"/>
    </source>
</evidence>
<dbReference type="InterPro" id="IPR032675">
    <property type="entry name" value="LRR_dom_sf"/>
</dbReference>
<dbReference type="PRINTS" id="PR00019">
    <property type="entry name" value="LEURICHRPT"/>
</dbReference>
<dbReference type="Pfam" id="PF13855">
    <property type="entry name" value="LRR_8"/>
    <property type="match status" value="1"/>
</dbReference>
<dbReference type="InterPro" id="IPR001611">
    <property type="entry name" value="Leu-rich_rpt"/>
</dbReference>
<dbReference type="RefSeq" id="XP_033154921.1">
    <property type="nucleotide sequence ID" value="XM_033299030.1"/>
</dbReference>
<evidence type="ECO:0000256" key="5">
    <source>
        <dbReference type="SAM" id="SignalP"/>
    </source>
</evidence>
<gene>
    <name evidence="7 8" type="primary">LOC117137536</name>
</gene>
<dbReference type="GeneID" id="117137536"/>
<feature type="signal peptide" evidence="5">
    <location>
        <begin position="1"/>
        <end position="19"/>
    </location>
</feature>
<keyword evidence="2" id="KW-0677">Repeat</keyword>
<dbReference type="Gene3D" id="3.80.10.10">
    <property type="entry name" value="Ribonuclease Inhibitor"/>
    <property type="match status" value="2"/>
</dbReference>
<reference evidence="7 8" key="1">
    <citation type="submission" date="2025-04" db="UniProtKB">
        <authorList>
            <consortium name="RefSeq"/>
        </authorList>
    </citation>
    <scope>IDENTIFICATION</scope>
    <source>
        <strain evidence="7 8">Mau12</strain>
        <tissue evidence="7 8">Whole Body</tissue>
    </source>
</reference>
<organism evidence="6 8">
    <name type="scientific">Drosophila mauritiana</name>
    <name type="common">Fruit fly</name>
    <dbReference type="NCBI Taxonomy" id="7226"/>
    <lineage>
        <taxon>Eukaryota</taxon>
        <taxon>Metazoa</taxon>
        <taxon>Ecdysozoa</taxon>
        <taxon>Arthropoda</taxon>
        <taxon>Hexapoda</taxon>
        <taxon>Insecta</taxon>
        <taxon>Pterygota</taxon>
        <taxon>Neoptera</taxon>
        <taxon>Endopterygota</taxon>
        <taxon>Diptera</taxon>
        <taxon>Brachycera</taxon>
        <taxon>Muscomorpha</taxon>
        <taxon>Ephydroidea</taxon>
        <taxon>Drosophilidae</taxon>
        <taxon>Drosophila</taxon>
        <taxon>Sophophora</taxon>
    </lineage>
</organism>
<feature type="chain" id="PRO_5044653327" evidence="5">
    <location>
        <begin position="20"/>
        <end position="343"/>
    </location>
</feature>
<feature type="region of interest" description="Disordered" evidence="3">
    <location>
        <begin position="323"/>
        <end position="343"/>
    </location>
</feature>
<protein>
    <submittedName>
        <fullName evidence="7 8">Leucine-rich repeat-containing protein 4B</fullName>
    </submittedName>
</protein>
<dbReference type="SUPFAM" id="SSF52058">
    <property type="entry name" value="L domain-like"/>
    <property type="match status" value="1"/>
</dbReference>
<keyword evidence="5" id="KW-0732">Signal</keyword>
<dbReference type="AlphaFoldDB" id="A0A6P8JFF5"/>
<dbReference type="RefSeq" id="XP_033154922.1">
    <property type="nucleotide sequence ID" value="XM_033299031.1"/>
</dbReference>
<dbReference type="PANTHER" id="PTHR45712:SF22">
    <property type="entry name" value="INSULIN-LIKE GROWTH FACTOR-BINDING PROTEIN COMPLEX ACID LABILE SUBUNIT"/>
    <property type="match status" value="1"/>
</dbReference>
<dbReference type="PANTHER" id="PTHR45712">
    <property type="entry name" value="AGAP008170-PA"/>
    <property type="match status" value="1"/>
</dbReference>
<evidence type="ECO:0000313" key="7">
    <source>
        <dbReference type="RefSeq" id="XP_033154921.1"/>
    </source>
</evidence>
<sequence>MELHWQLLTFIVGLQLLHSAGFIIQSEVRKCTYGHIDKLLRIRCYDLDLKEVPQNLKSSVEVLDLSHNRIRKLKTSSFQRYTDIKFLMLYDNMILSVEVGTFEPLTSLQEIDLSNNGLTTIPLELFQLPRLRNLYIDSNELTSLNLQALEKPIRAPLEYLNVAGCELQELPDLGILPKLWQLNASMNPLQNFRIDSLANMCHLQVIDLTKSQLSQCGCQQVTNHLMMLGASPKFVPVCLEALDIRECPLPYNRTIHSPTFASCQTTLQFAETRSFWLFGAGCFGGVCFVLLLVIFCVIHCRRKRAQRRKRNAQKRKPFVISPRNAINNRQPEDEPLHCDTARK</sequence>
<dbReference type="PROSITE" id="PS51450">
    <property type="entry name" value="LRR"/>
    <property type="match status" value="2"/>
</dbReference>
<keyword evidence="6" id="KW-1185">Reference proteome</keyword>